<name>A0AAV7UFD3_PLEWA</name>
<keyword evidence="3" id="KW-1185">Reference proteome</keyword>
<feature type="compositionally biased region" description="Basic and acidic residues" evidence="1">
    <location>
        <begin position="123"/>
        <end position="133"/>
    </location>
</feature>
<dbReference type="AlphaFoldDB" id="A0AAV7UFD3"/>
<accession>A0AAV7UFD3</accession>
<proteinExistence type="predicted"/>
<comment type="caution">
    <text evidence="2">The sequence shown here is derived from an EMBL/GenBank/DDBJ whole genome shotgun (WGS) entry which is preliminary data.</text>
</comment>
<dbReference type="Proteomes" id="UP001066276">
    <property type="component" value="Chromosome 3_1"/>
</dbReference>
<feature type="compositionally biased region" description="Basic and acidic residues" evidence="1">
    <location>
        <begin position="26"/>
        <end position="52"/>
    </location>
</feature>
<evidence type="ECO:0000313" key="3">
    <source>
        <dbReference type="Proteomes" id="UP001066276"/>
    </source>
</evidence>
<sequence>MTCAVSAPGSTEAARGEPLPIGSLPRPRENDTVKGGADRSRNRDPCGPDAETRTVGSGEHTSEPATLQEKRGQTRSKKREEKGTDQRGRKRRERRDPEVEIEGADGRHKGRATENYGRGRYGRRLDSSSRERTGAGIEILADLTQRRGPLAPGSTRVSPPRFRRSVAKPGMGFRDRGKGAGGGRRREKPRAQHSEHG</sequence>
<gene>
    <name evidence="2" type="ORF">NDU88_003814</name>
</gene>
<evidence type="ECO:0000256" key="1">
    <source>
        <dbReference type="SAM" id="MobiDB-lite"/>
    </source>
</evidence>
<evidence type="ECO:0000313" key="2">
    <source>
        <dbReference type="EMBL" id="KAJ1187035.1"/>
    </source>
</evidence>
<reference evidence="2" key="1">
    <citation type="journal article" date="2022" name="bioRxiv">
        <title>Sequencing and chromosome-scale assembly of the giantPleurodeles waltlgenome.</title>
        <authorList>
            <person name="Brown T."/>
            <person name="Elewa A."/>
            <person name="Iarovenko S."/>
            <person name="Subramanian E."/>
            <person name="Araus A.J."/>
            <person name="Petzold A."/>
            <person name="Susuki M."/>
            <person name="Suzuki K.-i.T."/>
            <person name="Hayashi T."/>
            <person name="Toyoda A."/>
            <person name="Oliveira C."/>
            <person name="Osipova E."/>
            <person name="Leigh N.D."/>
            <person name="Simon A."/>
            <person name="Yun M.H."/>
        </authorList>
    </citation>
    <scope>NUCLEOTIDE SEQUENCE</scope>
    <source>
        <strain evidence="2">20211129_DDA</strain>
        <tissue evidence="2">Liver</tissue>
    </source>
</reference>
<feature type="compositionally biased region" description="Basic and acidic residues" evidence="1">
    <location>
        <begin position="68"/>
        <end position="87"/>
    </location>
</feature>
<feature type="region of interest" description="Disordered" evidence="1">
    <location>
        <begin position="1"/>
        <end position="197"/>
    </location>
</feature>
<protein>
    <submittedName>
        <fullName evidence="2">Uncharacterized protein</fullName>
    </submittedName>
</protein>
<organism evidence="2 3">
    <name type="scientific">Pleurodeles waltl</name>
    <name type="common">Iberian ribbed newt</name>
    <dbReference type="NCBI Taxonomy" id="8319"/>
    <lineage>
        <taxon>Eukaryota</taxon>
        <taxon>Metazoa</taxon>
        <taxon>Chordata</taxon>
        <taxon>Craniata</taxon>
        <taxon>Vertebrata</taxon>
        <taxon>Euteleostomi</taxon>
        <taxon>Amphibia</taxon>
        <taxon>Batrachia</taxon>
        <taxon>Caudata</taxon>
        <taxon>Salamandroidea</taxon>
        <taxon>Salamandridae</taxon>
        <taxon>Pleurodelinae</taxon>
        <taxon>Pleurodeles</taxon>
    </lineage>
</organism>
<dbReference type="EMBL" id="JANPWB010000005">
    <property type="protein sequence ID" value="KAJ1187035.1"/>
    <property type="molecule type" value="Genomic_DNA"/>
</dbReference>